<dbReference type="GO" id="GO:0003723">
    <property type="term" value="F:RNA binding"/>
    <property type="evidence" value="ECO:0007669"/>
    <property type="project" value="InterPro"/>
</dbReference>
<sequence>MVSHPHARKVLLYALSPRDPRHFAPQLVASLLAPGDQSGGTRKPLALRALELIIQPDGLLPSLLQLAIDRMGELFLGDSTFWPHVAEDRLRLHLLAEMLIRR</sequence>
<name>A0A3S5AGD8_9PLAT</name>
<dbReference type="Proteomes" id="UP000784294">
    <property type="component" value="Unassembled WGS sequence"/>
</dbReference>
<reference evidence="2" key="1">
    <citation type="submission" date="2018-11" db="EMBL/GenBank/DDBJ databases">
        <authorList>
            <consortium name="Pathogen Informatics"/>
        </authorList>
    </citation>
    <scope>NUCLEOTIDE SEQUENCE</scope>
</reference>
<dbReference type="Pfam" id="PF08144">
    <property type="entry name" value="CPL"/>
    <property type="match status" value="1"/>
</dbReference>
<dbReference type="InterPro" id="IPR012959">
    <property type="entry name" value="CPL_dom"/>
</dbReference>
<dbReference type="OrthoDB" id="497380at2759"/>
<organism evidence="2 3">
    <name type="scientific">Protopolystoma xenopodis</name>
    <dbReference type="NCBI Taxonomy" id="117903"/>
    <lineage>
        <taxon>Eukaryota</taxon>
        <taxon>Metazoa</taxon>
        <taxon>Spiralia</taxon>
        <taxon>Lophotrochozoa</taxon>
        <taxon>Platyhelminthes</taxon>
        <taxon>Monogenea</taxon>
        <taxon>Polyopisthocotylea</taxon>
        <taxon>Polystomatidea</taxon>
        <taxon>Polystomatidae</taxon>
        <taxon>Protopolystoma</taxon>
    </lineage>
</organism>
<comment type="caution">
    <text evidence="2">The sequence shown here is derived from an EMBL/GenBank/DDBJ whole genome shotgun (WGS) entry which is preliminary data.</text>
</comment>
<protein>
    <recommendedName>
        <fullName evidence="1">CPL domain-containing protein</fullName>
    </recommendedName>
</protein>
<evidence type="ECO:0000259" key="1">
    <source>
        <dbReference type="Pfam" id="PF08144"/>
    </source>
</evidence>
<accession>A0A3S5AGD8</accession>
<gene>
    <name evidence="2" type="ORF">PXEA_LOCUS16612</name>
</gene>
<dbReference type="EMBL" id="CAAALY010060440">
    <property type="protein sequence ID" value="VEL23172.1"/>
    <property type="molecule type" value="Genomic_DNA"/>
</dbReference>
<keyword evidence="3" id="KW-1185">Reference proteome</keyword>
<evidence type="ECO:0000313" key="2">
    <source>
        <dbReference type="EMBL" id="VEL23172.1"/>
    </source>
</evidence>
<evidence type="ECO:0000313" key="3">
    <source>
        <dbReference type="Proteomes" id="UP000784294"/>
    </source>
</evidence>
<proteinExistence type="predicted"/>
<feature type="domain" description="CPL" evidence="1">
    <location>
        <begin position="5"/>
        <end position="67"/>
    </location>
</feature>
<dbReference type="AlphaFoldDB" id="A0A3S5AGD8"/>